<evidence type="ECO:0008006" key="4">
    <source>
        <dbReference type="Google" id="ProtNLM"/>
    </source>
</evidence>
<dbReference type="VEuPathDB" id="MicrosporidiaDB:SLOPH_1689"/>
<organism evidence="2 3">
    <name type="scientific">Spraguea lophii (strain 42_110)</name>
    <name type="common">Microsporidian parasite</name>
    <dbReference type="NCBI Taxonomy" id="1358809"/>
    <lineage>
        <taxon>Eukaryota</taxon>
        <taxon>Fungi</taxon>
        <taxon>Fungi incertae sedis</taxon>
        <taxon>Microsporidia</taxon>
        <taxon>Spragueidae</taxon>
        <taxon>Spraguea</taxon>
    </lineage>
</organism>
<gene>
    <name evidence="2" type="ORF">SLOPH_1689</name>
</gene>
<dbReference type="HOGENOM" id="CLU_1476058_0_0_1"/>
<accession>S7W9J2</accession>
<evidence type="ECO:0000256" key="1">
    <source>
        <dbReference type="SAM" id="Coils"/>
    </source>
</evidence>
<name>S7W9J2_SPRLO</name>
<keyword evidence="3" id="KW-1185">Reference proteome</keyword>
<comment type="caution">
    <text evidence="2">The sequence shown here is derived from an EMBL/GenBank/DDBJ whole genome shotgun (WGS) entry which is preliminary data.</text>
</comment>
<feature type="coiled-coil region" evidence="1">
    <location>
        <begin position="46"/>
        <end position="73"/>
    </location>
</feature>
<protein>
    <recommendedName>
        <fullName evidence="4">Kinetochore protein Spc24</fullName>
    </recommendedName>
</protein>
<reference evidence="3" key="1">
    <citation type="journal article" date="2013" name="PLoS Genet.">
        <title>The genome of Spraguea lophii and the basis of host-microsporidian interactions.</title>
        <authorList>
            <person name="Campbell S.E."/>
            <person name="Williams T.A."/>
            <person name="Yousuf A."/>
            <person name="Soanes D.M."/>
            <person name="Paszkiewicz K.H."/>
            <person name="Williams B.A.P."/>
        </authorList>
    </citation>
    <scope>NUCLEOTIDE SEQUENCE [LARGE SCALE GENOMIC DNA]</scope>
    <source>
        <strain evidence="3">42_110</strain>
    </source>
</reference>
<proteinExistence type="predicted"/>
<dbReference type="Proteomes" id="UP000014978">
    <property type="component" value="Unassembled WGS sequence"/>
</dbReference>
<dbReference type="EMBL" id="ATCN01000807">
    <property type="protein sequence ID" value="EPR78412.1"/>
    <property type="molecule type" value="Genomic_DNA"/>
</dbReference>
<keyword evidence="1" id="KW-0175">Coiled coil</keyword>
<dbReference type="InParanoid" id="S7W9J2"/>
<dbReference type="AlphaFoldDB" id="S7W9J2"/>
<evidence type="ECO:0000313" key="2">
    <source>
        <dbReference type="EMBL" id="EPR78412.1"/>
    </source>
</evidence>
<sequence length="183" mass="21760">MFIFLFYARVLSMSTQFFSEIFNELDTPSNYDNIILNHQISKEERIRKINLELNSLKDDMSIIRRKNDQITNETNNYIHQRELNNDTLINLSTEKLTLAKKMLSDDNEMESLELKTYPINLEKLEDKLVISNQPTVDEFYLEIMKGFNVKINEEEVIVTNLEKNDIYTYKLNECNKDSIWTNL</sequence>
<evidence type="ECO:0000313" key="3">
    <source>
        <dbReference type="Proteomes" id="UP000014978"/>
    </source>
</evidence>